<evidence type="ECO:0000313" key="3">
    <source>
        <dbReference type="Proteomes" id="UP001558613"/>
    </source>
</evidence>
<gene>
    <name evidence="2" type="ORF">QQF64_011532</name>
</gene>
<evidence type="ECO:0000313" key="2">
    <source>
        <dbReference type="EMBL" id="KAL1258288.1"/>
    </source>
</evidence>
<feature type="chain" id="PRO_5045201997" description="Secreted protein" evidence="1">
    <location>
        <begin position="17"/>
        <end position="70"/>
    </location>
</feature>
<proteinExistence type="predicted"/>
<accession>A0ABR3M3N5</accession>
<sequence length="70" mass="7988">MHELLFFSHCLCSISGLSSTNRTQSESAAGLGQTFFLPAISQCYLRHYLWESELCVCVRKCVTWLSLRLD</sequence>
<reference evidence="2 3" key="1">
    <citation type="submission" date="2023-09" db="EMBL/GenBank/DDBJ databases">
        <authorList>
            <person name="Wang M."/>
        </authorList>
    </citation>
    <scope>NUCLEOTIDE SEQUENCE [LARGE SCALE GENOMIC DNA]</scope>
    <source>
        <strain evidence="2">GT-2023</strain>
        <tissue evidence="2">Liver</tissue>
    </source>
</reference>
<feature type="signal peptide" evidence="1">
    <location>
        <begin position="1"/>
        <end position="16"/>
    </location>
</feature>
<dbReference type="EMBL" id="JAYMGO010000017">
    <property type="protein sequence ID" value="KAL1258288.1"/>
    <property type="molecule type" value="Genomic_DNA"/>
</dbReference>
<evidence type="ECO:0000256" key="1">
    <source>
        <dbReference type="SAM" id="SignalP"/>
    </source>
</evidence>
<keyword evidence="1" id="KW-0732">Signal</keyword>
<protein>
    <recommendedName>
        <fullName evidence="4">Secreted protein</fullName>
    </recommendedName>
</protein>
<comment type="caution">
    <text evidence="2">The sequence shown here is derived from an EMBL/GenBank/DDBJ whole genome shotgun (WGS) entry which is preliminary data.</text>
</comment>
<name>A0ABR3M3N5_9TELE</name>
<dbReference type="Proteomes" id="UP001558613">
    <property type="component" value="Unassembled WGS sequence"/>
</dbReference>
<organism evidence="2 3">
    <name type="scientific">Cirrhinus molitorella</name>
    <name type="common">mud carp</name>
    <dbReference type="NCBI Taxonomy" id="172907"/>
    <lineage>
        <taxon>Eukaryota</taxon>
        <taxon>Metazoa</taxon>
        <taxon>Chordata</taxon>
        <taxon>Craniata</taxon>
        <taxon>Vertebrata</taxon>
        <taxon>Euteleostomi</taxon>
        <taxon>Actinopterygii</taxon>
        <taxon>Neopterygii</taxon>
        <taxon>Teleostei</taxon>
        <taxon>Ostariophysi</taxon>
        <taxon>Cypriniformes</taxon>
        <taxon>Cyprinidae</taxon>
        <taxon>Labeoninae</taxon>
        <taxon>Labeonini</taxon>
        <taxon>Cirrhinus</taxon>
    </lineage>
</organism>
<keyword evidence="3" id="KW-1185">Reference proteome</keyword>
<evidence type="ECO:0008006" key="4">
    <source>
        <dbReference type="Google" id="ProtNLM"/>
    </source>
</evidence>